<dbReference type="Proteomes" id="UP000316298">
    <property type="component" value="Unassembled WGS sequence"/>
</dbReference>
<dbReference type="Pfam" id="PF12833">
    <property type="entry name" value="HTH_18"/>
    <property type="match status" value="1"/>
</dbReference>
<dbReference type="SMART" id="SM00342">
    <property type="entry name" value="HTH_ARAC"/>
    <property type="match status" value="1"/>
</dbReference>
<evidence type="ECO:0000256" key="1">
    <source>
        <dbReference type="ARBA" id="ARBA00023015"/>
    </source>
</evidence>
<dbReference type="AlphaFoldDB" id="A0A542DSS0"/>
<evidence type="ECO:0000313" key="5">
    <source>
        <dbReference type="EMBL" id="TQJ06151.1"/>
    </source>
</evidence>
<dbReference type="InterPro" id="IPR018060">
    <property type="entry name" value="HTH_AraC"/>
</dbReference>
<proteinExistence type="predicted"/>
<evidence type="ECO:0000313" key="6">
    <source>
        <dbReference type="Proteomes" id="UP000316298"/>
    </source>
</evidence>
<feature type="domain" description="HTH araC/xylS-type" evidence="4">
    <location>
        <begin position="142"/>
        <end position="241"/>
    </location>
</feature>
<dbReference type="PANTHER" id="PTHR43280:SF28">
    <property type="entry name" value="HTH-TYPE TRANSCRIPTIONAL ACTIVATOR RHAS"/>
    <property type="match status" value="1"/>
</dbReference>
<dbReference type="SUPFAM" id="SSF46689">
    <property type="entry name" value="Homeodomain-like"/>
    <property type="match status" value="2"/>
</dbReference>
<evidence type="ECO:0000256" key="2">
    <source>
        <dbReference type="ARBA" id="ARBA00023125"/>
    </source>
</evidence>
<keyword evidence="3" id="KW-0804">Transcription</keyword>
<dbReference type="GO" id="GO:0003700">
    <property type="term" value="F:DNA-binding transcription factor activity"/>
    <property type="evidence" value="ECO:0007669"/>
    <property type="project" value="InterPro"/>
</dbReference>
<dbReference type="InterPro" id="IPR009057">
    <property type="entry name" value="Homeodomain-like_sf"/>
</dbReference>
<dbReference type="PROSITE" id="PS01124">
    <property type="entry name" value="HTH_ARAC_FAMILY_2"/>
    <property type="match status" value="1"/>
</dbReference>
<comment type="caution">
    <text evidence="5">The sequence shown here is derived from an EMBL/GenBank/DDBJ whole genome shotgun (WGS) entry which is preliminary data.</text>
</comment>
<reference evidence="5 6" key="1">
    <citation type="submission" date="2019-06" db="EMBL/GenBank/DDBJ databases">
        <title>Sequencing the genomes of 1000 actinobacteria strains.</title>
        <authorList>
            <person name="Klenk H.-P."/>
        </authorList>
    </citation>
    <scope>NUCLEOTIDE SEQUENCE [LARGE SCALE GENOMIC DNA]</scope>
    <source>
        <strain evidence="5 6">DSM 17305</strain>
    </source>
</reference>
<keyword evidence="1" id="KW-0805">Transcription regulation</keyword>
<evidence type="ECO:0000256" key="3">
    <source>
        <dbReference type="ARBA" id="ARBA00023163"/>
    </source>
</evidence>
<dbReference type="Gene3D" id="1.10.10.60">
    <property type="entry name" value="Homeodomain-like"/>
    <property type="match status" value="2"/>
</dbReference>
<gene>
    <name evidence="5" type="ORF">FB475_5804</name>
</gene>
<organism evidence="5 6">
    <name type="scientific">Kribbella jejuensis</name>
    <dbReference type="NCBI Taxonomy" id="236068"/>
    <lineage>
        <taxon>Bacteria</taxon>
        <taxon>Bacillati</taxon>
        <taxon>Actinomycetota</taxon>
        <taxon>Actinomycetes</taxon>
        <taxon>Propionibacteriales</taxon>
        <taxon>Kribbellaceae</taxon>
        <taxon>Kribbella</taxon>
    </lineage>
</organism>
<dbReference type="PANTHER" id="PTHR43280">
    <property type="entry name" value="ARAC-FAMILY TRANSCRIPTIONAL REGULATOR"/>
    <property type="match status" value="1"/>
</dbReference>
<dbReference type="GO" id="GO:0043565">
    <property type="term" value="F:sequence-specific DNA binding"/>
    <property type="evidence" value="ECO:0007669"/>
    <property type="project" value="InterPro"/>
</dbReference>
<keyword evidence="2" id="KW-0238">DNA-binding</keyword>
<dbReference type="EMBL" id="VFMM01000003">
    <property type="protein sequence ID" value="TQJ06151.1"/>
    <property type="molecule type" value="Genomic_DNA"/>
</dbReference>
<sequence>MYFFAMLTLDGYLLAPRRERFTLAIDTYETWALLLPRNGAFAFEVTGVPPGTARFGDIVFCPPGGSLQRRMHSPAAIFHARFSTSLRPPAGRTRLRDLDRLRADLAILEDNFTDLIATHVVADLVLMALRSQRDEPADKLVQEATTYLHDHFSAPDLSLGELAELLGISAAQLSRRFKAVHAVTPVEYLRAIRLRKVRQLLAETNDKLQTIAGQTGYRSAFYLSRVFTNQTGQPPSGYRRTHRV</sequence>
<protein>
    <submittedName>
        <fullName evidence="5">AraC family transcriptional regulator</fullName>
    </submittedName>
</protein>
<accession>A0A542DSS0</accession>
<evidence type="ECO:0000259" key="4">
    <source>
        <dbReference type="PROSITE" id="PS01124"/>
    </source>
</evidence>
<keyword evidence="6" id="KW-1185">Reference proteome</keyword>
<name>A0A542DSS0_9ACTN</name>